<evidence type="ECO:0000313" key="3">
    <source>
        <dbReference type="Proteomes" id="UP000028549"/>
    </source>
</evidence>
<keyword evidence="1" id="KW-0175">Coiled coil</keyword>
<dbReference type="Proteomes" id="UP000028549">
    <property type="component" value="Unassembled WGS sequence"/>
</dbReference>
<organism evidence="2 3">
    <name type="scientific">Metabacillus indicus</name>
    <name type="common">Bacillus indicus</name>
    <dbReference type="NCBI Taxonomy" id="246786"/>
    <lineage>
        <taxon>Bacteria</taxon>
        <taxon>Bacillati</taxon>
        <taxon>Bacillota</taxon>
        <taxon>Bacilli</taxon>
        <taxon>Bacillales</taxon>
        <taxon>Bacillaceae</taxon>
        <taxon>Metabacillus</taxon>
    </lineage>
</organism>
<dbReference type="STRING" id="246786.GS18_0207155"/>
<evidence type="ECO:0000313" key="2">
    <source>
        <dbReference type="EMBL" id="KEZ53368.1"/>
    </source>
</evidence>
<gene>
    <name evidence="2" type="ORF">GS18_0207155</name>
</gene>
<dbReference type="RefSeq" id="WP_029566436.1">
    <property type="nucleotide sequence ID" value="NZ_JNVC02000002.1"/>
</dbReference>
<proteinExistence type="predicted"/>
<sequence>MFGESLSGLYEKIHKKEQELLDLKTAGAKLLSLYEDFSSNESLCMEPSLSANTFQGMNANGFERHREYEIFQAYRELKDEQLVQGISMVEYYINKTEDEIEELKNQIAALEAEEKAKND</sequence>
<evidence type="ECO:0008006" key="4">
    <source>
        <dbReference type="Google" id="ProtNLM"/>
    </source>
</evidence>
<protein>
    <recommendedName>
        <fullName evidence="4">DUF5082 domain-containing protein</fullName>
    </recommendedName>
</protein>
<evidence type="ECO:0000256" key="1">
    <source>
        <dbReference type="SAM" id="Coils"/>
    </source>
</evidence>
<dbReference type="OrthoDB" id="2880932at2"/>
<dbReference type="AlphaFoldDB" id="A0A084H1A6"/>
<keyword evidence="3" id="KW-1185">Reference proteome</keyword>
<accession>A0A084H1A6</accession>
<comment type="caution">
    <text evidence="2">The sequence shown here is derived from an EMBL/GenBank/DDBJ whole genome shotgun (WGS) entry which is preliminary data.</text>
</comment>
<reference evidence="2 3" key="1">
    <citation type="journal article" date="2005" name="Int. J. Syst. Evol. Microbiol.">
        <title>Bacillus cibi sp. nov., isolated from jeotgal, a traditional Korean fermented seafood.</title>
        <authorList>
            <person name="Yoon J.H."/>
            <person name="Lee C.H."/>
            <person name="Oh T.K."/>
        </authorList>
    </citation>
    <scope>NUCLEOTIDE SEQUENCE [LARGE SCALE GENOMIC DNA]</scope>
    <source>
        <strain evidence="2 3">DSM 16189</strain>
    </source>
</reference>
<name>A0A084H1A6_METID</name>
<dbReference type="EMBL" id="JNVC02000002">
    <property type="protein sequence ID" value="KEZ53368.1"/>
    <property type="molecule type" value="Genomic_DNA"/>
</dbReference>
<feature type="coiled-coil region" evidence="1">
    <location>
        <begin position="86"/>
        <end position="113"/>
    </location>
</feature>